<proteinExistence type="predicted"/>
<dbReference type="OrthoDB" id="9809908at2"/>
<dbReference type="SUPFAM" id="SSF55874">
    <property type="entry name" value="ATPase domain of HSP90 chaperone/DNA topoisomerase II/histidine kinase"/>
    <property type="match status" value="1"/>
</dbReference>
<dbReference type="RefSeq" id="WP_010527267.1">
    <property type="nucleotide sequence ID" value="NZ_AFSL01000040.1"/>
</dbReference>
<evidence type="ECO:0000313" key="4">
    <source>
        <dbReference type="EMBL" id="SFD69973.1"/>
    </source>
</evidence>
<dbReference type="STRING" id="385682.SAMN05444380_10174"/>
<keyword evidence="4" id="KW-0418">Kinase</keyword>
<reference evidence="4 5" key="1">
    <citation type="submission" date="2016-10" db="EMBL/GenBank/DDBJ databases">
        <authorList>
            <person name="de Groot N.N."/>
        </authorList>
    </citation>
    <scope>NUCLEOTIDE SEQUENCE [LARGE SCALE GENOMIC DNA]</scope>
    <source>
        <strain evidence="4 5">DSM 19012</strain>
    </source>
</reference>
<dbReference type="EMBL" id="FONA01000001">
    <property type="protein sequence ID" value="SFD69973.1"/>
    <property type="molecule type" value="Genomic_DNA"/>
</dbReference>
<dbReference type="PANTHER" id="PTHR34220">
    <property type="entry name" value="SENSOR HISTIDINE KINASE YPDA"/>
    <property type="match status" value="1"/>
</dbReference>
<keyword evidence="1" id="KW-0175">Coiled coil</keyword>
<keyword evidence="2" id="KW-0472">Membrane</keyword>
<feature type="transmembrane region" description="Helical" evidence="2">
    <location>
        <begin position="85"/>
        <end position="107"/>
    </location>
</feature>
<dbReference type="Pfam" id="PF06580">
    <property type="entry name" value="His_kinase"/>
    <property type="match status" value="1"/>
</dbReference>
<name>A0A1I1UMH2_9BACT</name>
<dbReference type="Proteomes" id="UP000181976">
    <property type="component" value="Unassembled WGS sequence"/>
</dbReference>
<feature type="transmembrane region" description="Helical" evidence="2">
    <location>
        <begin position="46"/>
        <end position="65"/>
    </location>
</feature>
<dbReference type="GO" id="GO:0000155">
    <property type="term" value="F:phosphorelay sensor kinase activity"/>
    <property type="evidence" value="ECO:0007669"/>
    <property type="project" value="InterPro"/>
</dbReference>
<dbReference type="eggNOG" id="COG2972">
    <property type="taxonomic scope" value="Bacteria"/>
</dbReference>
<dbReference type="GO" id="GO:0016020">
    <property type="term" value="C:membrane"/>
    <property type="evidence" value="ECO:0007669"/>
    <property type="project" value="InterPro"/>
</dbReference>
<gene>
    <name evidence="4" type="ORF">SAMN05444380_10174</name>
</gene>
<dbReference type="AlphaFoldDB" id="A0A1I1UMH2"/>
<evidence type="ECO:0000256" key="1">
    <source>
        <dbReference type="SAM" id="Coils"/>
    </source>
</evidence>
<dbReference type="InterPro" id="IPR036890">
    <property type="entry name" value="HATPase_C_sf"/>
</dbReference>
<evidence type="ECO:0000313" key="5">
    <source>
        <dbReference type="Proteomes" id="UP000181976"/>
    </source>
</evidence>
<evidence type="ECO:0000259" key="3">
    <source>
        <dbReference type="Pfam" id="PF06580"/>
    </source>
</evidence>
<dbReference type="InParanoid" id="A0A1I1UMH2"/>
<dbReference type="InterPro" id="IPR050640">
    <property type="entry name" value="Bact_2-comp_sensor_kinase"/>
</dbReference>
<dbReference type="Gene3D" id="3.30.565.10">
    <property type="entry name" value="Histidine kinase-like ATPase, C-terminal domain"/>
    <property type="match status" value="1"/>
</dbReference>
<feature type="coiled-coil region" evidence="1">
    <location>
        <begin position="152"/>
        <end position="179"/>
    </location>
</feature>
<feature type="transmembrane region" description="Helical" evidence="2">
    <location>
        <begin position="12"/>
        <end position="34"/>
    </location>
</feature>
<sequence length="361" mass="41664">MLHPILAQKRIFIVYVLGWFILFFIHAGILVEYTALTEGQAISDSAIYNLILMILSLSLYFPLAYSPNSRNTAQNKIIRPNLYYFVNHAIICLITLILWLGASYLLSQLFLGDSHEYVTFTRDSLPLRAAIGTLLLSLQLSLYHIIDFFKHIEEKTIKEEQLKKMVKEAELKALKAQLNPHFLFNSLNSINSLTITDPQSAGQMVTKLSDFLRYSLRNNTESMLPLREELNNMRRYLDIEKVRFGDRLNCNFDISEECLDVYIPAMLLQPVFENAIKHGLHESIEPVHIHTSCYIQNNYLIITVSNNFDPESTPVKGEGVGLDNIRNKLFLFYNRNDLFSTKQESNFFEVNFSIPKRISHA</sequence>
<feature type="domain" description="Signal transduction histidine kinase internal region" evidence="3">
    <location>
        <begin position="169"/>
        <end position="248"/>
    </location>
</feature>
<keyword evidence="5" id="KW-1185">Reference proteome</keyword>
<keyword evidence="2" id="KW-0812">Transmembrane</keyword>
<dbReference type="PANTHER" id="PTHR34220:SF7">
    <property type="entry name" value="SENSOR HISTIDINE KINASE YPDA"/>
    <property type="match status" value="1"/>
</dbReference>
<keyword evidence="4" id="KW-0808">Transferase</keyword>
<keyword evidence="2" id="KW-1133">Transmembrane helix</keyword>
<dbReference type="InterPro" id="IPR010559">
    <property type="entry name" value="Sig_transdc_His_kin_internal"/>
</dbReference>
<organism evidence="4 5">
    <name type="scientific">Thermophagus xiamenensis</name>
    <dbReference type="NCBI Taxonomy" id="385682"/>
    <lineage>
        <taxon>Bacteria</taxon>
        <taxon>Pseudomonadati</taxon>
        <taxon>Bacteroidota</taxon>
        <taxon>Bacteroidia</taxon>
        <taxon>Marinilabiliales</taxon>
        <taxon>Marinilabiliaceae</taxon>
        <taxon>Thermophagus</taxon>
    </lineage>
</organism>
<accession>A0A1I1UMH2</accession>
<protein>
    <submittedName>
        <fullName evidence="4">Histidine kinase</fullName>
    </submittedName>
</protein>
<evidence type="ECO:0000256" key="2">
    <source>
        <dbReference type="SAM" id="Phobius"/>
    </source>
</evidence>